<dbReference type="Proteomes" id="UP000335636">
    <property type="component" value="Unassembled WGS sequence"/>
</dbReference>
<accession>A0A5E4CAT1</accession>
<gene>
    <name evidence="1" type="ORF">MONAX_5E011628</name>
</gene>
<organism evidence="1 2">
    <name type="scientific">Marmota monax</name>
    <name type="common">Woodchuck</name>
    <dbReference type="NCBI Taxonomy" id="9995"/>
    <lineage>
        <taxon>Eukaryota</taxon>
        <taxon>Metazoa</taxon>
        <taxon>Chordata</taxon>
        <taxon>Craniata</taxon>
        <taxon>Vertebrata</taxon>
        <taxon>Euteleostomi</taxon>
        <taxon>Mammalia</taxon>
        <taxon>Eutheria</taxon>
        <taxon>Euarchontoglires</taxon>
        <taxon>Glires</taxon>
        <taxon>Rodentia</taxon>
        <taxon>Sciuromorpha</taxon>
        <taxon>Sciuridae</taxon>
        <taxon>Xerinae</taxon>
        <taxon>Marmotini</taxon>
        <taxon>Marmota</taxon>
    </lineage>
</organism>
<reference evidence="1" key="1">
    <citation type="submission" date="2019-04" db="EMBL/GenBank/DDBJ databases">
        <authorList>
            <person name="Alioto T."/>
            <person name="Alioto T."/>
        </authorList>
    </citation>
    <scope>NUCLEOTIDE SEQUENCE [LARGE SCALE GENOMIC DNA]</scope>
</reference>
<evidence type="ECO:0000313" key="2">
    <source>
        <dbReference type="Proteomes" id="UP000335636"/>
    </source>
</evidence>
<protein>
    <submittedName>
        <fullName evidence="1">Uncharacterized protein</fullName>
    </submittedName>
</protein>
<keyword evidence="2" id="KW-1185">Reference proteome</keyword>
<evidence type="ECO:0000313" key="1">
    <source>
        <dbReference type="EMBL" id="VTJ78943.1"/>
    </source>
</evidence>
<name>A0A5E4CAT1_MARMO</name>
<dbReference type="EMBL" id="CABDUW010001138">
    <property type="protein sequence ID" value="VTJ78943.1"/>
    <property type="molecule type" value="Genomic_DNA"/>
</dbReference>
<dbReference type="AlphaFoldDB" id="A0A5E4CAT1"/>
<sequence>MPQLHKPDRIRGMTGLNLETRPNRWKLVHPGSWQPQYFISVLPTWTCTDIMAEGSSRRTFFFPTKLPLFPLTVKQGLRRMIAVLGRMVGTDGPQRGRPVMAFEDSSVL</sequence>
<comment type="caution">
    <text evidence="1">The sequence shown here is derived from an EMBL/GenBank/DDBJ whole genome shotgun (WGS) entry which is preliminary data.</text>
</comment>
<proteinExistence type="predicted"/>